<reference evidence="2 3" key="1">
    <citation type="submission" date="2015-10" db="EMBL/GenBank/DDBJ databases">
        <title>Draft genome sequence of Streptomyces griseoruber DSM 40281, type strain for the species Streptomyces griseoruber.</title>
        <authorList>
            <person name="Ruckert C."/>
            <person name="Winkler A."/>
            <person name="Kalinowski J."/>
            <person name="Kampfer P."/>
            <person name="Glaeser S."/>
        </authorList>
    </citation>
    <scope>NUCLEOTIDE SEQUENCE [LARGE SCALE GENOMIC DNA]</scope>
    <source>
        <strain evidence="2 3">DSM 40281</strain>
    </source>
</reference>
<keyword evidence="1" id="KW-0812">Transmembrane</keyword>
<dbReference type="RefSeq" id="WP_055633893.1">
    <property type="nucleotide sequence ID" value="NZ_KQ948765.1"/>
</dbReference>
<feature type="transmembrane region" description="Helical" evidence="1">
    <location>
        <begin position="165"/>
        <end position="184"/>
    </location>
</feature>
<protein>
    <submittedName>
        <fullName evidence="2">ABC transporter</fullName>
    </submittedName>
</protein>
<sequence>MRTSSFTPALHTEWIKTRTLRSQIGALCAIPLTTVAFSALAASGTDGTDSDPLFSAFFGVSFGQIAAIAFGTTAVSGEFRNGALRVSLASVPHRGRWFAAKLAVVALPVLVVALATGLVTAALGGALPPSGPSPAQGLRGALGCAVYLTLMALLAAGLTTVLRSGVATLSILIPFLLIVSFVLGDLSGNPADFLPDRAGQVVLHSTWDGALGPWTGLAVAALWAVAALLAGAWRLHRRDA</sequence>
<feature type="transmembrane region" description="Helical" evidence="1">
    <location>
        <begin position="24"/>
        <end position="42"/>
    </location>
</feature>
<accession>A0A101T4T5</accession>
<dbReference type="OrthoDB" id="4529884at2"/>
<dbReference type="EMBL" id="LMWW01000012">
    <property type="protein sequence ID" value="KUN85727.1"/>
    <property type="molecule type" value="Genomic_DNA"/>
</dbReference>
<dbReference type="STRING" id="1943.AQJ64_11495"/>
<organism evidence="2 3">
    <name type="scientific">Streptomyces griseoruber</name>
    <dbReference type="NCBI Taxonomy" id="1943"/>
    <lineage>
        <taxon>Bacteria</taxon>
        <taxon>Bacillati</taxon>
        <taxon>Actinomycetota</taxon>
        <taxon>Actinomycetes</taxon>
        <taxon>Kitasatosporales</taxon>
        <taxon>Streptomycetaceae</taxon>
        <taxon>Streptomyces</taxon>
    </lineage>
</organism>
<keyword evidence="1" id="KW-1133">Transmembrane helix</keyword>
<evidence type="ECO:0000256" key="1">
    <source>
        <dbReference type="SAM" id="Phobius"/>
    </source>
</evidence>
<proteinExistence type="predicted"/>
<evidence type="ECO:0000313" key="3">
    <source>
        <dbReference type="Proteomes" id="UP000052982"/>
    </source>
</evidence>
<comment type="caution">
    <text evidence="2">The sequence shown here is derived from an EMBL/GenBank/DDBJ whole genome shotgun (WGS) entry which is preliminary data.</text>
</comment>
<keyword evidence="3" id="KW-1185">Reference proteome</keyword>
<feature type="transmembrane region" description="Helical" evidence="1">
    <location>
        <begin position="98"/>
        <end position="126"/>
    </location>
</feature>
<gene>
    <name evidence="2" type="ORF">AQJ64_11495</name>
</gene>
<feature type="transmembrane region" description="Helical" evidence="1">
    <location>
        <begin position="138"/>
        <end position="158"/>
    </location>
</feature>
<name>A0A101T4T5_9ACTN</name>
<feature type="transmembrane region" description="Helical" evidence="1">
    <location>
        <begin position="214"/>
        <end position="235"/>
    </location>
</feature>
<evidence type="ECO:0000313" key="2">
    <source>
        <dbReference type="EMBL" id="KUN85727.1"/>
    </source>
</evidence>
<feature type="transmembrane region" description="Helical" evidence="1">
    <location>
        <begin position="54"/>
        <end position="77"/>
    </location>
</feature>
<dbReference type="AlphaFoldDB" id="A0A101T4T5"/>
<dbReference type="Proteomes" id="UP000052982">
    <property type="component" value="Unassembled WGS sequence"/>
</dbReference>
<keyword evidence="1" id="KW-0472">Membrane</keyword>